<feature type="transmembrane region" description="Helical" evidence="6">
    <location>
        <begin position="53"/>
        <end position="73"/>
    </location>
</feature>
<dbReference type="PANTHER" id="PTHR42709">
    <property type="entry name" value="ALKALINE PHOSPHATASE LIKE PROTEIN"/>
    <property type="match status" value="1"/>
</dbReference>
<reference evidence="8 9" key="1">
    <citation type="journal article" date="2012" name="Science">
        <title>Ecological populations of bacteria act as socially cohesive units of antibiotic production and resistance.</title>
        <authorList>
            <person name="Cordero O.X."/>
            <person name="Wildschutte H."/>
            <person name="Kirkup B."/>
            <person name="Proehl S."/>
            <person name="Ngo L."/>
            <person name="Hussain F."/>
            <person name="Le Roux F."/>
            <person name="Mincer T."/>
            <person name="Polz M.F."/>
        </authorList>
    </citation>
    <scope>NUCLEOTIDE SEQUENCE [LARGE SCALE GENOMIC DNA]</scope>
    <source>
        <strain evidence="8 9">ZF-129</strain>
    </source>
</reference>
<evidence type="ECO:0000256" key="2">
    <source>
        <dbReference type="ARBA" id="ARBA00022475"/>
    </source>
</evidence>
<feature type="domain" description="VTT" evidence="7">
    <location>
        <begin position="47"/>
        <end position="154"/>
    </location>
</feature>
<keyword evidence="2" id="KW-1003">Cell membrane</keyword>
<sequence>MPMITDLQTELFSSTHSALWMFAGVILLSYLLEDLAIVSAASLAMQQLMSPSLALLAIFIGITTGDIGLYYLGKSGRYFRGVRYKALTSRHFRTLRRKLHQRTFINLFFIRFIPGMRTVGFTLSGFFAIPLPQFLLAVLTASSVWTLAVFGVIYSLGSADWLQTGVFQWLTIPVALLVLFSVNRILNKSLSRGFS</sequence>
<keyword evidence="4 6" id="KW-1133">Transmembrane helix</keyword>
<dbReference type="OrthoDB" id="5703869at2"/>
<accession>A0A1E5BF79</accession>
<name>A0A1E5BF79_9VIBR</name>
<comment type="caution">
    <text evidence="8">The sequence shown here is derived from an EMBL/GenBank/DDBJ whole genome shotgun (WGS) entry which is preliminary data.</text>
</comment>
<keyword evidence="5 6" id="KW-0472">Membrane</keyword>
<dbReference type="InterPro" id="IPR051311">
    <property type="entry name" value="DedA_domain"/>
</dbReference>
<evidence type="ECO:0000256" key="1">
    <source>
        <dbReference type="ARBA" id="ARBA00004651"/>
    </source>
</evidence>
<evidence type="ECO:0000259" key="7">
    <source>
        <dbReference type="Pfam" id="PF09335"/>
    </source>
</evidence>
<protein>
    <recommendedName>
        <fullName evidence="7">VTT domain-containing protein</fullName>
    </recommendedName>
</protein>
<dbReference type="AlphaFoldDB" id="A0A1E5BF79"/>
<dbReference type="Pfam" id="PF09335">
    <property type="entry name" value="VTT_dom"/>
    <property type="match status" value="1"/>
</dbReference>
<feature type="transmembrane region" description="Helical" evidence="6">
    <location>
        <begin position="166"/>
        <end position="186"/>
    </location>
</feature>
<dbReference type="PANTHER" id="PTHR42709:SF6">
    <property type="entry name" value="UNDECAPRENYL PHOSPHATE TRANSPORTER A"/>
    <property type="match status" value="1"/>
</dbReference>
<comment type="subcellular location">
    <subcellularLocation>
        <location evidence="1">Cell membrane</location>
        <topology evidence="1">Multi-pass membrane protein</topology>
    </subcellularLocation>
</comment>
<dbReference type="EMBL" id="AJYQ02000091">
    <property type="protein sequence ID" value="OEE34449.1"/>
    <property type="molecule type" value="Genomic_DNA"/>
</dbReference>
<dbReference type="InterPro" id="IPR032816">
    <property type="entry name" value="VTT_dom"/>
</dbReference>
<dbReference type="GO" id="GO:0005886">
    <property type="term" value="C:plasma membrane"/>
    <property type="evidence" value="ECO:0007669"/>
    <property type="project" value="UniProtKB-SubCell"/>
</dbReference>
<feature type="transmembrane region" description="Helical" evidence="6">
    <location>
        <begin position="20"/>
        <end position="41"/>
    </location>
</feature>
<dbReference type="RefSeq" id="WP_017040726.1">
    <property type="nucleotide sequence ID" value="NZ_AJYQ02000091.1"/>
</dbReference>
<evidence type="ECO:0000256" key="5">
    <source>
        <dbReference type="ARBA" id="ARBA00023136"/>
    </source>
</evidence>
<evidence type="ECO:0000256" key="4">
    <source>
        <dbReference type="ARBA" id="ARBA00022989"/>
    </source>
</evidence>
<evidence type="ECO:0000313" key="8">
    <source>
        <dbReference type="EMBL" id="OEE34449.1"/>
    </source>
</evidence>
<dbReference type="STRING" id="1187848.A1QO_07990"/>
<evidence type="ECO:0000313" key="9">
    <source>
        <dbReference type="Proteomes" id="UP000094741"/>
    </source>
</evidence>
<dbReference type="eggNOG" id="COG0586">
    <property type="taxonomic scope" value="Bacteria"/>
</dbReference>
<keyword evidence="3 6" id="KW-0812">Transmembrane</keyword>
<organism evidence="8 9">
    <name type="scientific">Vibrio genomosp. F10 str. ZF-129</name>
    <dbReference type="NCBI Taxonomy" id="1187848"/>
    <lineage>
        <taxon>Bacteria</taxon>
        <taxon>Pseudomonadati</taxon>
        <taxon>Pseudomonadota</taxon>
        <taxon>Gammaproteobacteria</taxon>
        <taxon>Vibrionales</taxon>
        <taxon>Vibrionaceae</taxon>
        <taxon>Vibrio</taxon>
    </lineage>
</organism>
<feature type="transmembrane region" description="Helical" evidence="6">
    <location>
        <begin position="134"/>
        <end position="154"/>
    </location>
</feature>
<gene>
    <name evidence="8" type="ORF">A1QO_07990</name>
</gene>
<dbReference type="Proteomes" id="UP000094741">
    <property type="component" value="Unassembled WGS sequence"/>
</dbReference>
<evidence type="ECO:0000256" key="3">
    <source>
        <dbReference type="ARBA" id="ARBA00022692"/>
    </source>
</evidence>
<proteinExistence type="predicted"/>
<evidence type="ECO:0000256" key="6">
    <source>
        <dbReference type="SAM" id="Phobius"/>
    </source>
</evidence>
<feature type="transmembrane region" description="Helical" evidence="6">
    <location>
        <begin position="104"/>
        <end position="127"/>
    </location>
</feature>